<evidence type="ECO:0000256" key="10">
    <source>
        <dbReference type="PIRSR" id="PIRSR617512-1"/>
    </source>
</evidence>
<keyword evidence="6 11" id="KW-0634">PQQ</keyword>
<feature type="chain" id="PRO_5040925493" evidence="14">
    <location>
        <begin position="23"/>
        <end position="729"/>
    </location>
</feature>
<dbReference type="EC" id="1.1.2.-" evidence="16"/>
<evidence type="ECO:0000256" key="4">
    <source>
        <dbReference type="ARBA" id="ARBA00022729"/>
    </source>
</evidence>
<evidence type="ECO:0000256" key="12">
    <source>
        <dbReference type="PIRSR" id="PIRSR617512-3"/>
    </source>
</evidence>
<name>A0A9X1DDX4_9SPHN</name>
<dbReference type="Proteomes" id="UP001138757">
    <property type="component" value="Unassembled WGS sequence"/>
</dbReference>
<sequence>MTRLWGALCLLALAGCSGQGSGGSGIGPLAADNWVTPGGDVGKSHYSTLTDINRETVGKLGLAWSADLGTNRGLEATPVVIDGVMYTSGVAGRVYAFEAATGKALWAFEPQVDMQVNRTVCCDMVNRGVAVARGKVYVTALDGWMYALDQKSGAVVWKADTVVDRRKGDSSTGAPEVASDVVIIGNAGAEYDTRGCVSAFDLETGELKWRFFTVPRDPKLGPQESPDLDAALKTWDPNSRWDVGGGGTPWDAINYDPETGLVLVGTGNGGPYAVSKGSPKGGDNLYIGSIVALDAKTGRLKWHYQETPGDNWDFTSTQPMILTRLKVDGEERPVILHAPKNGFLYVLDRRDGKLLRANALVRMNWANGVDMKTGRPRLTPEHSDYTSGPKIVFPSSPGARNWHPAAYDPQSGLYIGTVQDLGNAIYMTPGQKPHARKALNNDASLLFTSDLQAVLPTLPPPLRDAIAARPEMAWVKQNPGSTELRAIDPLTGRTVWARKMAGWQDRGGALATAGGLVFQGGVDGHFRAFDKKTGKLLKDIATGSSILAAPMTYRVDGIQYVAVMAAWGGGGYPYVPPYSAAYKRGNQGRLLVFKLGGGAVPLPPALPPLEVAPEAPKQAAGVTPATIAQGMGIFFGNCGLCHSNQPRSITPDLRRMSEGTHVAFKQIVLGGLLTPNGMPLWDDRLSEKEVEAVHAYLIDLQAKTRAEELEKQKRGLPLDTPGLTILSNY</sequence>
<dbReference type="SMART" id="SM00564">
    <property type="entry name" value="PQQ"/>
    <property type="match status" value="6"/>
</dbReference>
<dbReference type="InterPro" id="IPR018391">
    <property type="entry name" value="PQQ_b-propeller_rpt"/>
</dbReference>
<dbReference type="InterPro" id="IPR002372">
    <property type="entry name" value="PQQ_rpt_dom"/>
</dbReference>
<evidence type="ECO:0000256" key="3">
    <source>
        <dbReference type="ARBA" id="ARBA00022723"/>
    </source>
</evidence>
<feature type="binding site" description="axial binding residue" evidence="12">
    <location>
        <position position="642"/>
    </location>
    <ligand>
        <name>heme c</name>
        <dbReference type="ChEBI" id="CHEBI:61717"/>
    </ligand>
    <ligandPart>
        <name>Fe</name>
        <dbReference type="ChEBI" id="CHEBI:18248"/>
    </ligandPart>
</feature>
<keyword evidence="4 14" id="KW-0732">Signal</keyword>
<feature type="binding site" evidence="11">
    <location>
        <begin position="401"/>
        <end position="402"/>
    </location>
    <ligand>
        <name>pyrroloquinoline quinone</name>
        <dbReference type="ChEBI" id="CHEBI:58442"/>
    </ligand>
</feature>
<feature type="binding site" description="covalent" evidence="11">
    <location>
        <position position="641"/>
    </location>
    <ligand>
        <name>heme c</name>
        <dbReference type="ChEBI" id="CHEBI:61717"/>
    </ligand>
</feature>
<evidence type="ECO:0000256" key="6">
    <source>
        <dbReference type="ARBA" id="ARBA00022891"/>
    </source>
</evidence>
<accession>A0A9X1DDX4</accession>
<dbReference type="GO" id="GO:0005509">
    <property type="term" value="F:calcium ion binding"/>
    <property type="evidence" value="ECO:0007669"/>
    <property type="project" value="InterPro"/>
</dbReference>
<evidence type="ECO:0000256" key="5">
    <source>
        <dbReference type="ARBA" id="ARBA00022837"/>
    </source>
</evidence>
<dbReference type="Pfam" id="PF13442">
    <property type="entry name" value="Cytochrome_CBB3"/>
    <property type="match status" value="1"/>
</dbReference>
<keyword evidence="2 11" id="KW-0349">Heme</keyword>
<evidence type="ECO:0000256" key="7">
    <source>
        <dbReference type="ARBA" id="ARBA00023002"/>
    </source>
</evidence>
<dbReference type="NCBIfam" id="TIGR03075">
    <property type="entry name" value="PQQ_enz_alc_DH"/>
    <property type="match status" value="1"/>
</dbReference>
<dbReference type="PANTHER" id="PTHR32303">
    <property type="entry name" value="QUINOPROTEIN ALCOHOL DEHYDROGENASE (CYTOCHROME C)"/>
    <property type="match status" value="1"/>
</dbReference>
<evidence type="ECO:0000256" key="13">
    <source>
        <dbReference type="PIRSR" id="PIRSR617512-4"/>
    </source>
</evidence>
<feature type="binding site" evidence="12">
    <location>
        <position position="313"/>
    </location>
    <ligand>
        <name>Ca(2+)</name>
        <dbReference type="ChEBI" id="CHEBI:29108"/>
    </ligand>
</feature>
<dbReference type="InterPro" id="IPR011047">
    <property type="entry name" value="Quinoprotein_ADH-like_sf"/>
</dbReference>
<keyword evidence="17" id="KW-1185">Reference proteome</keyword>
<dbReference type="InterPro" id="IPR009056">
    <property type="entry name" value="Cyt_c-like_dom"/>
</dbReference>
<comment type="similarity">
    <text evidence="1">Belongs to the bacterial PQQ dehydrogenase family.</text>
</comment>
<comment type="cofactor">
    <cofactor evidence="12">
        <name>Ca(2+)</name>
        <dbReference type="ChEBI" id="CHEBI:29108"/>
    </cofactor>
    <text evidence="12">Binds 1 Ca(2+) ion per subunit.</text>
</comment>
<dbReference type="Gene3D" id="2.140.10.10">
    <property type="entry name" value="Quinoprotein alcohol dehydrogenase-like superfamily"/>
    <property type="match status" value="1"/>
</dbReference>
<dbReference type="GO" id="GO:0016614">
    <property type="term" value="F:oxidoreductase activity, acting on CH-OH group of donors"/>
    <property type="evidence" value="ECO:0007669"/>
    <property type="project" value="InterPro"/>
</dbReference>
<protein>
    <submittedName>
        <fullName evidence="16">PQQ-dependent dehydrogenase, methanol/ethanol family</fullName>
        <ecNumber evidence="16">1.1.2.-</ecNumber>
    </submittedName>
</protein>
<evidence type="ECO:0000256" key="9">
    <source>
        <dbReference type="ARBA" id="ARBA00023157"/>
    </source>
</evidence>
<feature type="binding site" evidence="11">
    <location>
        <begin position="188"/>
        <end position="189"/>
    </location>
    <ligand>
        <name>pyrroloquinoline quinone</name>
        <dbReference type="ChEBI" id="CHEBI:58442"/>
    </ligand>
</feature>
<dbReference type="PROSITE" id="PS51257">
    <property type="entry name" value="PROKAR_LIPOPROTEIN"/>
    <property type="match status" value="1"/>
</dbReference>
<feature type="binding site" evidence="12">
    <location>
        <position position="268"/>
    </location>
    <ligand>
        <name>Ca(2+)</name>
        <dbReference type="ChEBI" id="CHEBI:29108"/>
    </ligand>
</feature>
<evidence type="ECO:0000313" key="16">
    <source>
        <dbReference type="EMBL" id="MBT2188109.1"/>
    </source>
</evidence>
<feature type="disulfide bond" evidence="13">
    <location>
        <begin position="121"/>
        <end position="122"/>
    </location>
</feature>
<comment type="cofactor">
    <cofactor evidence="11">
        <name>heme c</name>
        <dbReference type="ChEBI" id="CHEBI:61717"/>
    </cofactor>
    <text evidence="11">Binds 1 heme c group per subunit.</text>
</comment>
<comment type="caution">
    <text evidence="16">The sequence shown here is derived from an EMBL/GenBank/DDBJ whole genome shotgun (WGS) entry which is preliminary data.</text>
</comment>
<proteinExistence type="inferred from homology"/>
<dbReference type="Gene3D" id="1.10.760.10">
    <property type="entry name" value="Cytochrome c-like domain"/>
    <property type="match status" value="1"/>
</dbReference>
<feature type="binding site" evidence="11">
    <location>
        <position position="340"/>
    </location>
    <ligand>
        <name>pyrroloquinoline quinone</name>
        <dbReference type="ChEBI" id="CHEBI:58442"/>
    </ligand>
</feature>
<dbReference type="GO" id="GO:0016020">
    <property type="term" value="C:membrane"/>
    <property type="evidence" value="ECO:0007669"/>
    <property type="project" value="InterPro"/>
</dbReference>
<evidence type="ECO:0000256" key="14">
    <source>
        <dbReference type="SAM" id="SignalP"/>
    </source>
</evidence>
<keyword evidence="8 12" id="KW-0408">Iron</keyword>
<dbReference type="GO" id="GO:0020037">
    <property type="term" value="F:heme binding"/>
    <property type="evidence" value="ECO:0007669"/>
    <property type="project" value="InterPro"/>
</dbReference>
<feature type="binding site" evidence="11">
    <location>
        <position position="172"/>
    </location>
    <ligand>
        <name>pyrroloquinoline quinone</name>
        <dbReference type="ChEBI" id="CHEBI:58442"/>
    </ligand>
</feature>
<comment type="cofactor">
    <cofactor evidence="11">
        <name>pyrroloquinoline quinone</name>
        <dbReference type="ChEBI" id="CHEBI:58442"/>
    </cofactor>
    <text evidence="11">Binds 1 PQQ group per subunit.</text>
</comment>
<evidence type="ECO:0000256" key="1">
    <source>
        <dbReference type="ARBA" id="ARBA00008156"/>
    </source>
</evidence>
<evidence type="ECO:0000256" key="2">
    <source>
        <dbReference type="ARBA" id="ARBA00022617"/>
    </source>
</evidence>
<dbReference type="SUPFAM" id="SSF50998">
    <property type="entry name" value="Quinoprotein alcohol dehydrogenase-like"/>
    <property type="match status" value="1"/>
</dbReference>
<evidence type="ECO:0000256" key="11">
    <source>
        <dbReference type="PIRSR" id="PIRSR617512-2"/>
    </source>
</evidence>
<gene>
    <name evidence="16" type="ORF">KK488_14230</name>
</gene>
<feature type="binding site" evidence="11">
    <location>
        <position position="75"/>
    </location>
    <ligand>
        <name>pyrroloquinoline quinone</name>
        <dbReference type="ChEBI" id="CHEBI:58442"/>
    </ligand>
</feature>
<dbReference type="InterPro" id="IPR017512">
    <property type="entry name" value="PQQ_MeOH/EtOH_DH"/>
</dbReference>
<keyword evidence="7 16" id="KW-0560">Oxidoreductase</keyword>
<feature type="active site" description="Proton acceptor" evidence="10">
    <location>
        <position position="313"/>
    </location>
</feature>
<dbReference type="EMBL" id="JAHGAW010000009">
    <property type="protein sequence ID" value="MBT2188109.1"/>
    <property type="molecule type" value="Genomic_DNA"/>
</dbReference>
<evidence type="ECO:0000256" key="8">
    <source>
        <dbReference type="ARBA" id="ARBA00023004"/>
    </source>
</evidence>
<dbReference type="GO" id="GO:0009055">
    <property type="term" value="F:electron transfer activity"/>
    <property type="evidence" value="ECO:0007669"/>
    <property type="project" value="InterPro"/>
</dbReference>
<evidence type="ECO:0000313" key="17">
    <source>
        <dbReference type="Proteomes" id="UP001138757"/>
    </source>
</evidence>
<dbReference type="RefSeq" id="WP_214624366.1">
    <property type="nucleotide sequence ID" value="NZ_JAHGAW010000009.1"/>
</dbReference>
<keyword evidence="5 12" id="KW-0106">Calcium</keyword>
<dbReference type="Pfam" id="PF01011">
    <property type="entry name" value="PQQ"/>
    <property type="match status" value="2"/>
</dbReference>
<reference evidence="16" key="1">
    <citation type="submission" date="2021-05" db="EMBL/GenBank/DDBJ databases">
        <title>Genome of Sphingobium sp. strain.</title>
        <authorList>
            <person name="Fan R."/>
        </authorList>
    </citation>
    <scope>NUCLEOTIDE SEQUENCE</scope>
    <source>
        <strain evidence="16">H33</strain>
    </source>
</reference>
<feature type="binding site" evidence="11">
    <location>
        <position position="127"/>
    </location>
    <ligand>
        <name>pyrroloquinoline quinone</name>
        <dbReference type="ChEBI" id="CHEBI:58442"/>
    </ligand>
</feature>
<dbReference type="PROSITE" id="PS51007">
    <property type="entry name" value="CYTC"/>
    <property type="match status" value="1"/>
</dbReference>
<feature type="signal peptide" evidence="14">
    <location>
        <begin position="1"/>
        <end position="22"/>
    </location>
</feature>
<feature type="binding site" description="axial binding residue" evidence="12">
    <location>
        <position position="678"/>
    </location>
    <ligand>
        <name>heme c</name>
        <dbReference type="ChEBI" id="CHEBI:61717"/>
    </ligand>
    <ligandPart>
        <name>Fe</name>
        <dbReference type="ChEBI" id="CHEBI:18248"/>
    </ligandPart>
</feature>
<dbReference type="InterPro" id="IPR036909">
    <property type="entry name" value="Cyt_c-like_dom_sf"/>
</dbReference>
<feature type="binding site" description="covalent" evidence="11">
    <location>
        <position position="638"/>
    </location>
    <ligand>
        <name>heme c</name>
        <dbReference type="ChEBI" id="CHEBI:61717"/>
    </ligand>
</feature>
<dbReference type="AlphaFoldDB" id="A0A9X1DDX4"/>
<dbReference type="CDD" id="cd10279">
    <property type="entry name" value="PQQ_ADH_II"/>
    <property type="match status" value="1"/>
</dbReference>
<keyword evidence="3 12" id="KW-0479">Metal-binding</keyword>
<feature type="domain" description="Cytochrome c" evidence="15">
    <location>
        <begin position="625"/>
        <end position="701"/>
    </location>
</feature>
<keyword evidence="9 13" id="KW-1015">Disulfide bond</keyword>
<organism evidence="16 17">
    <name type="scientific">Sphingobium nicotianae</name>
    <dbReference type="NCBI Taxonomy" id="2782607"/>
    <lineage>
        <taxon>Bacteria</taxon>
        <taxon>Pseudomonadati</taxon>
        <taxon>Pseudomonadota</taxon>
        <taxon>Alphaproteobacteria</taxon>
        <taxon>Sphingomonadales</taxon>
        <taxon>Sphingomonadaceae</taxon>
        <taxon>Sphingobium</taxon>
    </lineage>
</organism>
<feature type="binding site" evidence="12">
    <location>
        <position position="190"/>
    </location>
    <ligand>
        <name>Ca(2+)</name>
        <dbReference type="ChEBI" id="CHEBI:29108"/>
    </ligand>
</feature>
<evidence type="ECO:0000259" key="15">
    <source>
        <dbReference type="PROSITE" id="PS51007"/>
    </source>
</evidence>
<feature type="binding site" evidence="11">
    <location>
        <position position="248"/>
    </location>
    <ligand>
        <name>pyrroloquinoline quinone</name>
        <dbReference type="ChEBI" id="CHEBI:58442"/>
    </ligand>
</feature>
<dbReference type="SUPFAM" id="SSF46626">
    <property type="entry name" value="Cytochrome c"/>
    <property type="match status" value="1"/>
</dbReference>